<evidence type="ECO:0000313" key="7">
    <source>
        <dbReference type="Proteomes" id="UP000048984"/>
    </source>
</evidence>
<dbReference type="Gene3D" id="3.30.70.20">
    <property type="match status" value="1"/>
</dbReference>
<accession>A0A0P6VSC8</accession>
<dbReference type="Pfam" id="PF13187">
    <property type="entry name" value="Fer4_9"/>
    <property type="match status" value="1"/>
</dbReference>
<keyword evidence="3" id="KW-0408">Iron</keyword>
<name>A0A0P6VSC8_9HYPH</name>
<evidence type="ECO:0000256" key="3">
    <source>
        <dbReference type="ARBA" id="ARBA00023004"/>
    </source>
</evidence>
<dbReference type="Proteomes" id="UP000048984">
    <property type="component" value="Unassembled WGS sequence"/>
</dbReference>
<keyword evidence="2" id="KW-0479">Metal-binding</keyword>
<keyword evidence="7" id="KW-1185">Reference proteome</keyword>
<keyword evidence="4" id="KW-0411">Iron-sulfur</keyword>
<reference evidence="6 7" key="2">
    <citation type="submission" date="2015-10" db="EMBL/GenBank/DDBJ databases">
        <title>Draft Genome Sequence of Prosthecomicrobium hirschii ATCC 27832.</title>
        <authorList>
            <person name="Daniel J."/>
            <person name="Givan S.A."/>
            <person name="Brun Y.V."/>
            <person name="Brown P.J."/>
        </authorList>
    </citation>
    <scope>NUCLEOTIDE SEQUENCE [LARGE SCALE GENOMIC DNA]</scope>
    <source>
        <strain evidence="6 7">16</strain>
    </source>
</reference>
<dbReference type="STRING" id="665126.ABB55_22450"/>
<dbReference type="GO" id="GO:0051539">
    <property type="term" value="F:4 iron, 4 sulfur cluster binding"/>
    <property type="evidence" value="ECO:0007669"/>
    <property type="project" value="UniProtKB-KW"/>
</dbReference>
<evidence type="ECO:0000313" key="6">
    <source>
        <dbReference type="EMBL" id="KPL54645.1"/>
    </source>
</evidence>
<sequence length="107" mass="11439">MIELIVADRCTGCGKCIEVCPNDVFAGFEGDQPTIARRGDCHTCFLCELYCPVDAIYVSPLADREPGLTEASIVASGFLGHFARANGWRAGRPLREPARPAAPTNAA</sequence>
<comment type="caution">
    <text evidence="6">The sequence shown here is derived from an EMBL/GenBank/DDBJ whole genome shotgun (WGS) entry which is preliminary data.</text>
</comment>
<reference evidence="6 7" key="1">
    <citation type="submission" date="2015-09" db="EMBL/GenBank/DDBJ databases">
        <authorList>
            <person name="Jackson K.R."/>
            <person name="Lunt B.L."/>
            <person name="Fisher J.N.B."/>
            <person name="Gardner A.V."/>
            <person name="Bailey M.E."/>
            <person name="Deus L.M."/>
            <person name="Earl A.S."/>
            <person name="Gibby P.D."/>
            <person name="Hartmann K.A."/>
            <person name="Liu J.E."/>
            <person name="Manci A.M."/>
            <person name="Nielsen D.A."/>
            <person name="Solomon M.B."/>
            <person name="Breakwell D.P."/>
            <person name="Burnett S.H."/>
            <person name="Grose J.H."/>
        </authorList>
    </citation>
    <scope>NUCLEOTIDE SEQUENCE [LARGE SCALE GENOMIC DNA]</scope>
    <source>
        <strain evidence="6 7">16</strain>
    </source>
</reference>
<dbReference type="InterPro" id="IPR017896">
    <property type="entry name" value="4Fe4S_Fe-S-bd"/>
</dbReference>
<organism evidence="6 7">
    <name type="scientific">Prosthecodimorpha hirschii</name>
    <dbReference type="NCBI Taxonomy" id="665126"/>
    <lineage>
        <taxon>Bacteria</taxon>
        <taxon>Pseudomonadati</taxon>
        <taxon>Pseudomonadota</taxon>
        <taxon>Alphaproteobacteria</taxon>
        <taxon>Hyphomicrobiales</taxon>
        <taxon>Ancalomicrobiaceae</taxon>
        <taxon>Prosthecodimorpha</taxon>
    </lineage>
</organism>
<dbReference type="PANTHER" id="PTHR43687">
    <property type="entry name" value="ADENYLYLSULFATE REDUCTASE, BETA SUBUNIT"/>
    <property type="match status" value="1"/>
</dbReference>
<feature type="domain" description="4Fe-4S ferredoxin-type" evidence="5">
    <location>
        <begin position="1"/>
        <end position="31"/>
    </location>
</feature>
<dbReference type="PROSITE" id="PS00198">
    <property type="entry name" value="4FE4S_FER_1"/>
    <property type="match status" value="2"/>
</dbReference>
<gene>
    <name evidence="6" type="ORF">ABB55_22450</name>
</gene>
<dbReference type="EMBL" id="LJYW01000001">
    <property type="protein sequence ID" value="KPL54645.1"/>
    <property type="molecule type" value="Genomic_DNA"/>
</dbReference>
<evidence type="ECO:0000256" key="4">
    <source>
        <dbReference type="ARBA" id="ARBA00023014"/>
    </source>
</evidence>
<evidence type="ECO:0000256" key="2">
    <source>
        <dbReference type="ARBA" id="ARBA00022723"/>
    </source>
</evidence>
<keyword evidence="1" id="KW-0004">4Fe-4S</keyword>
<dbReference type="InterPro" id="IPR050572">
    <property type="entry name" value="Fe-S_Ferredoxin"/>
</dbReference>
<evidence type="ECO:0000256" key="1">
    <source>
        <dbReference type="ARBA" id="ARBA00022485"/>
    </source>
</evidence>
<dbReference type="RefSeq" id="WP_054360811.1">
    <property type="nucleotide sequence ID" value="NZ_LJYW01000001.1"/>
</dbReference>
<dbReference type="GO" id="GO:0046872">
    <property type="term" value="F:metal ion binding"/>
    <property type="evidence" value="ECO:0007669"/>
    <property type="project" value="UniProtKB-KW"/>
</dbReference>
<dbReference type="PROSITE" id="PS51379">
    <property type="entry name" value="4FE4S_FER_2"/>
    <property type="match status" value="2"/>
</dbReference>
<evidence type="ECO:0000259" key="5">
    <source>
        <dbReference type="PROSITE" id="PS51379"/>
    </source>
</evidence>
<dbReference type="PANTHER" id="PTHR43687:SF1">
    <property type="entry name" value="FERREDOXIN III"/>
    <property type="match status" value="1"/>
</dbReference>
<protein>
    <recommendedName>
        <fullName evidence="5">4Fe-4S ferredoxin-type domain-containing protein</fullName>
    </recommendedName>
</protein>
<dbReference type="AlphaFoldDB" id="A0A0P6VSC8"/>
<proteinExistence type="predicted"/>
<feature type="domain" description="4Fe-4S ferredoxin-type" evidence="5">
    <location>
        <begin position="32"/>
        <end position="61"/>
    </location>
</feature>
<dbReference type="InterPro" id="IPR017900">
    <property type="entry name" value="4Fe4S_Fe_S_CS"/>
</dbReference>
<dbReference type="SUPFAM" id="SSF54862">
    <property type="entry name" value="4Fe-4S ferredoxins"/>
    <property type="match status" value="1"/>
</dbReference>